<dbReference type="EMBL" id="JACTNZ010000007">
    <property type="protein sequence ID" value="KAG5541977.1"/>
    <property type="molecule type" value="Genomic_DNA"/>
</dbReference>
<feature type="region of interest" description="Disordered" evidence="1">
    <location>
        <begin position="30"/>
        <end position="52"/>
    </location>
</feature>
<gene>
    <name evidence="2" type="ORF">RHGRI_021719</name>
</gene>
<evidence type="ECO:0000313" key="2">
    <source>
        <dbReference type="EMBL" id="KAG5541977.1"/>
    </source>
</evidence>
<evidence type="ECO:0000313" key="3">
    <source>
        <dbReference type="Proteomes" id="UP000823749"/>
    </source>
</evidence>
<evidence type="ECO:0000256" key="1">
    <source>
        <dbReference type="SAM" id="MobiDB-lite"/>
    </source>
</evidence>
<sequence length="52" mass="5795">MKSRGLNPSLIVVPFRPAKSLVPDAIHHPSLHHSPDIKRGVMLPPLQRCRPP</sequence>
<keyword evidence="3" id="KW-1185">Reference proteome</keyword>
<dbReference type="Proteomes" id="UP000823749">
    <property type="component" value="Chromosome 7"/>
</dbReference>
<accession>A0AAV6JLI4</accession>
<organism evidence="2 3">
    <name type="scientific">Rhododendron griersonianum</name>
    <dbReference type="NCBI Taxonomy" id="479676"/>
    <lineage>
        <taxon>Eukaryota</taxon>
        <taxon>Viridiplantae</taxon>
        <taxon>Streptophyta</taxon>
        <taxon>Embryophyta</taxon>
        <taxon>Tracheophyta</taxon>
        <taxon>Spermatophyta</taxon>
        <taxon>Magnoliopsida</taxon>
        <taxon>eudicotyledons</taxon>
        <taxon>Gunneridae</taxon>
        <taxon>Pentapetalae</taxon>
        <taxon>asterids</taxon>
        <taxon>Ericales</taxon>
        <taxon>Ericaceae</taxon>
        <taxon>Ericoideae</taxon>
        <taxon>Rhodoreae</taxon>
        <taxon>Rhododendron</taxon>
    </lineage>
</organism>
<protein>
    <submittedName>
        <fullName evidence="2">Uncharacterized protein</fullName>
    </submittedName>
</protein>
<comment type="caution">
    <text evidence="2">The sequence shown here is derived from an EMBL/GenBank/DDBJ whole genome shotgun (WGS) entry which is preliminary data.</text>
</comment>
<name>A0AAV6JLI4_9ERIC</name>
<reference evidence="2" key="1">
    <citation type="submission" date="2020-08" db="EMBL/GenBank/DDBJ databases">
        <title>Plant Genome Project.</title>
        <authorList>
            <person name="Zhang R.-G."/>
        </authorList>
    </citation>
    <scope>NUCLEOTIDE SEQUENCE</scope>
    <source>
        <strain evidence="2">WSP0</strain>
        <tissue evidence="2">Leaf</tissue>
    </source>
</reference>
<dbReference type="AlphaFoldDB" id="A0AAV6JLI4"/>
<proteinExistence type="predicted"/>